<dbReference type="PANTHER" id="PTHR17224:SF1">
    <property type="entry name" value="PEPTIDYL-TRNA HYDROLASE"/>
    <property type="match status" value="1"/>
</dbReference>
<dbReference type="InterPro" id="IPR001328">
    <property type="entry name" value="Pept_tRNA_hydro"/>
</dbReference>
<evidence type="ECO:0000256" key="5">
    <source>
        <dbReference type="ARBA" id="ARBA00038063"/>
    </source>
</evidence>
<comment type="subcellular location">
    <subcellularLocation>
        <location evidence="8">Cytoplasm</location>
    </subcellularLocation>
</comment>
<feature type="binding site" evidence="8">
    <location>
        <position position="85"/>
    </location>
    <ligand>
        <name>tRNA</name>
        <dbReference type="ChEBI" id="CHEBI:17843"/>
    </ligand>
</feature>
<comment type="subunit">
    <text evidence="8">Monomer.</text>
</comment>
<keyword evidence="8" id="KW-0963">Cytoplasm</keyword>
<dbReference type="PROSITE" id="PS01195">
    <property type="entry name" value="PEPT_TRNA_HYDROL_1"/>
    <property type="match status" value="1"/>
</dbReference>
<dbReference type="EMBL" id="QLYR01000002">
    <property type="protein sequence ID" value="RAQ29669.1"/>
    <property type="molecule type" value="Genomic_DNA"/>
</dbReference>
<dbReference type="SUPFAM" id="SSF53178">
    <property type="entry name" value="Peptidyl-tRNA hydrolase-like"/>
    <property type="match status" value="1"/>
</dbReference>
<dbReference type="PANTHER" id="PTHR17224">
    <property type="entry name" value="PEPTIDYL-TRNA HYDROLASE"/>
    <property type="match status" value="1"/>
</dbReference>
<comment type="function">
    <text evidence="8">Catalyzes the release of premature peptidyl moieties from peptidyl-tRNA molecules trapped in stalled 50S ribosomal subunits, and thus maintains levels of free tRNAs and 50S ribosomes.</text>
</comment>
<dbReference type="CDD" id="cd00462">
    <property type="entry name" value="PTH"/>
    <property type="match status" value="1"/>
</dbReference>
<feature type="binding site" evidence="8">
    <location>
        <position position="83"/>
    </location>
    <ligand>
        <name>tRNA</name>
        <dbReference type="ChEBI" id="CHEBI:17843"/>
    </ligand>
</feature>
<dbReference type="GO" id="GO:0005737">
    <property type="term" value="C:cytoplasm"/>
    <property type="evidence" value="ECO:0007669"/>
    <property type="project" value="UniProtKB-SubCell"/>
</dbReference>
<dbReference type="FunFam" id="3.40.50.1470:FF:000001">
    <property type="entry name" value="Peptidyl-tRNA hydrolase"/>
    <property type="match status" value="1"/>
</dbReference>
<dbReference type="EC" id="3.1.1.29" evidence="1 8"/>
<evidence type="ECO:0000256" key="6">
    <source>
        <dbReference type="ARBA" id="ARBA00048707"/>
    </source>
</evidence>
<gene>
    <name evidence="8" type="primary">pth</name>
    <name evidence="11" type="ORF">DPQ25_05030</name>
</gene>
<evidence type="ECO:0000256" key="3">
    <source>
        <dbReference type="ARBA" id="ARBA00022801"/>
    </source>
</evidence>
<keyword evidence="4 8" id="KW-0694">RNA-binding</keyword>
<comment type="similarity">
    <text evidence="5 8 10">Belongs to the PTH family.</text>
</comment>
<evidence type="ECO:0000256" key="10">
    <source>
        <dbReference type="RuleBase" id="RU004320"/>
    </source>
</evidence>
<evidence type="ECO:0000256" key="9">
    <source>
        <dbReference type="RuleBase" id="RU000673"/>
    </source>
</evidence>
<keyword evidence="2 8" id="KW-0820">tRNA-binding</keyword>
<feature type="binding site" evidence="8">
    <location>
        <position position="131"/>
    </location>
    <ligand>
        <name>tRNA</name>
        <dbReference type="ChEBI" id="CHEBI:17843"/>
    </ligand>
</feature>
<dbReference type="InterPro" id="IPR018171">
    <property type="entry name" value="Pept_tRNA_hydro_CS"/>
</dbReference>
<dbReference type="Gene3D" id="3.40.50.1470">
    <property type="entry name" value="Peptidyl-tRNA hydrolase"/>
    <property type="match status" value="1"/>
</dbReference>
<evidence type="ECO:0000313" key="12">
    <source>
        <dbReference type="Proteomes" id="UP000249377"/>
    </source>
</evidence>
<dbReference type="GO" id="GO:0000049">
    <property type="term" value="F:tRNA binding"/>
    <property type="evidence" value="ECO:0007669"/>
    <property type="project" value="UniProtKB-UniRule"/>
</dbReference>
<name>A0A328UE89_9FIRM</name>
<accession>A0A328UE89</accession>
<evidence type="ECO:0000256" key="4">
    <source>
        <dbReference type="ARBA" id="ARBA00022884"/>
    </source>
</evidence>
<dbReference type="Pfam" id="PF01195">
    <property type="entry name" value="Pept_tRNA_hydro"/>
    <property type="match status" value="1"/>
</dbReference>
<feature type="site" description="Discriminates between blocked and unblocked aminoacyl-tRNA" evidence="8">
    <location>
        <position position="28"/>
    </location>
</feature>
<keyword evidence="12" id="KW-1185">Reference proteome</keyword>
<feature type="binding site" evidence="8">
    <location>
        <position position="33"/>
    </location>
    <ligand>
        <name>tRNA</name>
        <dbReference type="ChEBI" id="CHEBI:17843"/>
    </ligand>
</feature>
<evidence type="ECO:0000313" key="11">
    <source>
        <dbReference type="EMBL" id="RAQ29669.1"/>
    </source>
</evidence>
<dbReference type="NCBIfam" id="TIGR00447">
    <property type="entry name" value="pth"/>
    <property type="match status" value="1"/>
</dbReference>
<reference evidence="11 12" key="1">
    <citation type="submission" date="2018-06" db="EMBL/GenBank/DDBJ databases">
        <title>Noncontiguous genome sequence of Ruminococcaceae bacterium ASD2818.</title>
        <authorList>
            <person name="Chaplin A.V."/>
            <person name="Sokolova S.R."/>
            <person name="Kochetkova T.O."/>
            <person name="Goltsov A.Y."/>
            <person name="Trofimov D.Y."/>
            <person name="Efimov B.A."/>
        </authorList>
    </citation>
    <scope>NUCLEOTIDE SEQUENCE [LARGE SCALE GENOMIC DNA]</scope>
    <source>
        <strain evidence="11 12">ASD2818</strain>
    </source>
</reference>
<evidence type="ECO:0000256" key="2">
    <source>
        <dbReference type="ARBA" id="ARBA00022555"/>
    </source>
</evidence>
<dbReference type="AlphaFoldDB" id="A0A328UE89"/>
<dbReference type="GO" id="GO:0072344">
    <property type="term" value="P:rescue of stalled ribosome"/>
    <property type="evidence" value="ECO:0007669"/>
    <property type="project" value="UniProtKB-UniRule"/>
</dbReference>
<dbReference type="GO" id="GO:0006515">
    <property type="term" value="P:protein quality control for misfolded or incompletely synthesized proteins"/>
    <property type="evidence" value="ECO:0007669"/>
    <property type="project" value="UniProtKB-UniRule"/>
</dbReference>
<evidence type="ECO:0000256" key="7">
    <source>
        <dbReference type="ARBA" id="ARBA00050038"/>
    </source>
</evidence>
<dbReference type="Proteomes" id="UP000249377">
    <property type="component" value="Unassembled WGS sequence"/>
</dbReference>
<sequence length="206" mass="22396">MNIRSLFQKKTAGPAAGPVEYIVAGLGNPGSKYENTRHNCGFMAIDRIAEQAGATIDRLKFKGLTATVQIAGKNVLLLKPSTFMNLSGQSVQEAMAFYKIPPQHVIVLFDDISLEPGRIRIRTKGSDGGHNGMKNIIYLAGSQDFPRVKIGVGAKPDPRWDLADWVLSRFSSQEQKKLDEALEHAAGAVTLLLQGNAAEAMNRYNG</sequence>
<feature type="active site" description="Proton acceptor" evidence="8">
    <location>
        <position position="38"/>
    </location>
</feature>
<organism evidence="11 12">
    <name type="scientific">Hydrogeniiclostridium mannosilyticum</name>
    <dbReference type="NCBI Taxonomy" id="2764322"/>
    <lineage>
        <taxon>Bacteria</taxon>
        <taxon>Bacillati</taxon>
        <taxon>Bacillota</taxon>
        <taxon>Clostridia</taxon>
        <taxon>Eubacteriales</taxon>
        <taxon>Acutalibacteraceae</taxon>
        <taxon>Hydrogeniiclostridium</taxon>
    </lineage>
</organism>
<dbReference type="GO" id="GO:0004045">
    <property type="term" value="F:peptidyl-tRNA hydrolase activity"/>
    <property type="evidence" value="ECO:0007669"/>
    <property type="project" value="UniProtKB-UniRule"/>
</dbReference>
<evidence type="ECO:0000256" key="8">
    <source>
        <dbReference type="HAMAP-Rule" id="MF_00083"/>
    </source>
</evidence>
<dbReference type="RefSeq" id="WP_112332099.1">
    <property type="nucleotide sequence ID" value="NZ_JADPHD010000008.1"/>
</dbReference>
<protein>
    <recommendedName>
        <fullName evidence="7 8">Peptidyl-tRNA hydrolase</fullName>
        <shortName evidence="8">Pth</shortName>
        <ecNumber evidence="1 8">3.1.1.29</ecNumber>
    </recommendedName>
</protein>
<dbReference type="InterPro" id="IPR036416">
    <property type="entry name" value="Pept_tRNA_hydro_sf"/>
</dbReference>
<evidence type="ECO:0000256" key="1">
    <source>
        <dbReference type="ARBA" id="ARBA00013260"/>
    </source>
</evidence>
<feature type="site" description="Stabilizes the basic form of H active site to accept a proton" evidence="8">
    <location>
        <position position="110"/>
    </location>
</feature>
<dbReference type="PROSITE" id="PS01196">
    <property type="entry name" value="PEPT_TRNA_HYDROL_2"/>
    <property type="match status" value="1"/>
</dbReference>
<proteinExistence type="inferred from homology"/>
<comment type="function">
    <text evidence="8">Hydrolyzes ribosome-free peptidyl-tRNAs (with 1 or more amino acids incorporated), which drop off the ribosome during protein synthesis, or as a result of ribosome stalling.</text>
</comment>
<keyword evidence="3 8" id="KW-0378">Hydrolase</keyword>
<dbReference type="HAMAP" id="MF_00083">
    <property type="entry name" value="Pept_tRNA_hydro_bact"/>
    <property type="match status" value="1"/>
</dbReference>
<comment type="caution">
    <text evidence="11">The sequence shown here is derived from an EMBL/GenBank/DDBJ whole genome shotgun (WGS) entry which is preliminary data.</text>
</comment>
<comment type="catalytic activity">
    <reaction evidence="6 8 9">
        <text>an N-acyl-L-alpha-aminoacyl-tRNA + H2O = an N-acyl-L-amino acid + a tRNA + H(+)</text>
        <dbReference type="Rhea" id="RHEA:54448"/>
        <dbReference type="Rhea" id="RHEA-COMP:10123"/>
        <dbReference type="Rhea" id="RHEA-COMP:13883"/>
        <dbReference type="ChEBI" id="CHEBI:15377"/>
        <dbReference type="ChEBI" id="CHEBI:15378"/>
        <dbReference type="ChEBI" id="CHEBI:59874"/>
        <dbReference type="ChEBI" id="CHEBI:78442"/>
        <dbReference type="ChEBI" id="CHEBI:138191"/>
        <dbReference type="EC" id="3.1.1.29"/>
    </reaction>
</comment>